<sequence length="90" mass="9931">MHLVAGVSSTLMKQVLSMLHQEDFTDIMFFEDVVDEVLDLYVWMAGPNFSVLYSTLSISRDLHGAEVPWIIERHIVAIPGDGGTALPVSA</sequence>
<dbReference type="Proteomes" id="UP000319462">
    <property type="component" value="Chromosome 35"/>
</dbReference>
<organism evidence="1 2">
    <name type="scientific">Leishmania braziliensis MHOM/BR/75/M2904</name>
    <dbReference type="NCBI Taxonomy" id="420245"/>
    <lineage>
        <taxon>Eukaryota</taxon>
        <taxon>Discoba</taxon>
        <taxon>Euglenozoa</taxon>
        <taxon>Kinetoplastea</taxon>
        <taxon>Metakinetoplastina</taxon>
        <taxon>Trypanosomatida</taxon>
        <taxon>Trypanosomatidae</taxon>
        <taxon>Leishmaniinae</taxon>
        <taxon>Leishmania</taxon>
        <taxon>Leishmania braziliensis species complex</taxon>
    </lineage>
</organism>
<dbReference type="AlphaFoldDB" id="A0A3P3ZI86"/>
<dbReference type="EMBL" id="LS997634">
    <property type="protein sequence ID" value="SYZ69899.1"/>
    <property type="molecule type" value="Genomic_DNA"/>
</dbReference>
<name>A0A3P3ZI86_LEIBR</name>
<gene>
    <name evidence="1" type="ORF">LBRM2904_35.0790</name>
</gene>
<evidence type="ECO:0000313" key="1">
    <source>
        <dbReference type="EMBL" id="SYZ69899.1"/>
    </source>
</evidence>
<reference evidence="1 2" key="1">
    <citation type="submission" date="2018-09" db="EMBL/GenBank/DDBJ databases">
        <authorList>
            <person name="Peiro R."/>
            <person name="Begona"/>
            <person name="Cbmso G."/>
            <person name="Lopez M."/>
            <person name="Gonzalez S."/>
        </authorList>
    </citation>
    <scope>NUCLEOTIDE SEQUENCE [LARGE SCALE GENOMIC DNA]</scope>
</reference>
<proteinExistence type="predicted"/>
<protein>
    <submittedName>
        <fullName evidence="1">Hypothetical_protein</fullName>
    </submittedName>
</protein>
<accession>A0A3P3ZI86</accession>
<evidence type="ECO:0000313" key="2">
    <source>
        <dbReference type="Proteomes" id="UP000319462"/>
    </source>
</evidence>